<dbReference type="RefSeq" id="WP_091964963.1">
    <property type="nucleotide sequence ID" value="NZ_FOLH01000007.1"/>
</dbReference>
<organism evidence="1 2">
    <name type="scientific">Marinospirillum celere</name>
    <dbReference type="NCBI Taxonomy" id="1122252"/>
    <lineage>
        <taxon>Bacteria</taxon>
        <taxon>Pseudomonadati</taxon>
        <taxon>Pseudomonadota</taxon>
        <taxon>Gammaproteobacteria</taxon>
        <taxon>Oceanospirillales</taxon>
        <taxon>Oceanospirillaceae</taxon>
        <taxon>Marinospirillum</taxon>
    </lineage>
</organism>
<name>A0A1I1JRZ4_9GAMM</name>
<proteinExistence type="predicted"/>
<dbReference type="AlphaFoldDB" id="A0A1I1JRZ4"/>
<accession>A0A1I1JRZ4</accession>
<evidence type="ECO:0008006" key="3">
    <source>
        <dbReference type="Google" id="ProtNLM"/>
    </source>
</evidence>
<dbReference type="OrthoDB" id="9848965at2"/>
<sequence>MQLVYLPKLRQATRVERQNFEQLPVLFADQQDEETRQYRQELLAAMFHLLHDLEKQLLPYFTKLTPEEFNWMSWLVSPSLAEALVADNYPLPRKPEPEPGLLKLDSLPEALGCAWALLNISQITLQLLPEGKSGNLGLNTELLQQFENLAQIYCTSPADVQAAQQAAKQSLQLMFEKLAPWVQPAANQLLNSRASA</sequence>
<reference evidence="1 2" key="1">
    <citation type="submission" date="2016-10" db="EMBL/GenBank/DDBJ databases">
        <authorList>
            <person name="de Groot N.N."/>
        </authorList>
    </citation>
    <scope>NUCLEOTIDE SEQUENCE [LARGE SCALE GENOMIC DNA]</scope>
    <source>
        <strain evidence="1 2">DSM 18438</strain>
    </source>
</reference>
<evidence type="ECO:0000313" key="2">
    <source>
        <dbReference type="Proteomes" id="UP000199058"/>
    </source>
</evidence>
<dbReference type="Proteomes" id="UP000199058">
    <property type="component" value="Unassembled WGS sequence"/>
</dbReference>
<dbReference type="EMBL" id="FOLH01000007">
    <property type="protein sequence ID" value="SFC48120.1"/>
    <property type="molecule type" value="Genomic_DNA"/>
</dbReference>
<evidence type="ECO:0000313" key="1">
    <source>
        <dbReference type="EMBL" id="SFC48120.1"/>
    </source>
</evidence>
<keyword evidence="2" id="KW-1185">Reference proteome</keyword>
<protein>
    <recommendedName>
        <fullName evidence="3">Heme oxygenase</fullName>
    </recommendedName>
</protein>
<gene>
    <name evidence="1" type="ORF">SAMN05660443_2809</name>
</gene>